<feature type="domain" description="MurNAc-LAA" evidence="4">
    <location>
        <begin position="103"/>
        <end position="244"/>
    </location>
</feature>
<dbReference type="EMBL" id="JACNIG010000231">
    <property type="protein sequence ID" value="MBC8432549.1"/>
    <property type="molecule type" value="Genomic_DNA"/>
</dbReference>
<keyword evidence="3" id="KW-0378">Hydrolase</keyword>
<dbReference type="AlphaFoldDB" id="A0A8J6NYW0"/>
<dbReference type="GO" id="GO:0030288">
    <property type="term" value="C:outer membrane-bounded periplasmic space"/>
    <property type="evidence" value="ECO:0007669"/>
    <property type="project" value="TreeGrafter"/>
</dbReference>
<reference evidence="5 6" key="1">
    <citation type="submission" date="2020-08" db="EMBL/GenBank/DDBJ databases">
        <title>Bridging the membrane lipid divide: bacteria of the FCB group superphylum have the potential to synthesize archaeal ether lipids.</title>
        <authorList>
            <person name="Villanueva L."/>
            <person name="Von Meijenfeldt F.A.B."/>
            <person name="Westbye A.B."/>
            <person name="Yadav S."/>
            <person name="Hopmans E.C."/>
            <person name="Dutilh B.E."/>
            <person name="Sinninghe Damste J.S."/>
        </authorList>
    </citation>
    <scope>NUCLEOTIDE SEQUENCE [LARGE SCALE GENOMIC DNA]</scope>
    <source>
        <strain evidence="5">NIOZ-UU17</strain>
    </source>
</reference>
<evidence type="ECO:0000256" key="3">
    <source>
        <dbReference type="ARBA" id="ARBA00022801"/>
    </source>
</evidence>
<evidence type="ECO:0000313" key="6">
    <source>
        <dbReference type="Proteomes" id="UP000605201"/>
    </source>
</evidence>
<dbReference type="Pfam" id="PF01520">
    <property type="entry name" value="Amidase_3"/>
    <property type="match status" value="1"/>
</dbReference>
<evidence type="ECO:0000256" key="1">
    <source>
        <dbReference type="ARBA" id="ARBA00001561"/>
    </source>
</evidence>
<organism evidence="5 6">
    <name type="scientific">Candidatus Desulfatibia vada</name>
    <dbReference type="NCBI Taxonomy" id="2841696"/>
    <lineage>
        <taxon>Bacteria</taxon>
        <taxon>Pseudomonadati</taxon>
        <taxon>Thermodesulfobacteriota</taxon>
        <taxon>Desulfobacteria</taxon>
        <taxon>Desulfobacterales</taxon>
        <taxon>Desulfobacterales incertae sedis</taxon>
        <taxon>Candidatus Desulfatibia</taxon>
    </lineage>
</organism>
<dbReference type="InterPro" id="IPR050695">
    <property type="entry name" value="N-acetylmuramoyl_amidase_3"/>
</dbReference>
<dbReference type="GO" id="GO:0008745">
    <property type="term" value="F:N-acetylmuramoyl-L-alanine amidase activity"/>
    <property type="evidence" value="ECO:0007669"/>
    <property type="project" value="UniProtKB-EC"/>
</dbReference>
<comment type="catalytic activity">
    <reaction evidence="1">
        <text>Hydrolyzes the link between N-acetylmuramoyl residues and L-amino acid residues in certain cell-wall glycopeptides.</text>
        <dbReference type="EC" id="3.5.1.28"/>
    </reaction>
</comment>
<dbReference type="SUPFAM" id="SSF53187">
    <property type="entry name" value="Zn-dependent exopeptidases"/>
    <property type="match status" value="1"/>
</dbReference>
<gene>
    <name evidence="5" type="ORF">H8D96_11590</name>
</gene>
<evidence type="ECO:0000313" key="5">
    <source>
        <dbReference type="EMBL" id="MBC8432549.1"/>
    </source>
</evidence>
<dbReference type="Gene3D" id="3.40.630.40">
    <property type="entry name" value="Zn-dependent exopeptidases"/>
    <property type="match status" value="1"/>
</dbReference>
<proteinExistence type="predicted"/>
<dbReference type="EC" id="3.5.1.28" evidence="2"/>
<protein>
    <recommendedName>
        <fullName evidence="2">N-acetylmuramoyl-L-alanine amidase</fullName>
        <ecNumber evidence="2">3.5.1.28</ecNumber>
    </recommendedName>
</protein>
<name>A0A8J6NYW0_9BACT</name>
<dbReference type="GO" id="GO:0009253">
    <property type="term" value="P:peptidoglycan catabolic process"/>
    <property type="evidence" value="ECO:0007669"/>
    <property type="project" value="InterPro"/>
</dbReference>
<sequence length="251" mass="27983">MSRYCKQYATALRLIALCCAILLPVILVAEGNAQKPYFVNYQKVIVIDPGHGGHEKGAKGPERTLEKTVTFNLARIIAVELSNTYKVILTRTDDYWLDLPNRTATANHESADLFISIHTGGSFHHQARGMTLYYFKEPLGPALTQTTELLKPLNSGTQIPWEKIQNRHKTTSSALAKLLRKRINEQVIFVKSNVQGAPLMVLEGADMPAVVLEIGYISNPAEEKSLRDINVLSKIAKGIHNAVDEFFQTVR</sequence>
<evidence type="ECO:0000256" key="2">
    <source>
        <dbReference type="ARBA" id="ARBA00011901"/>
    </source>
</evidence>
<dbReference type="PANTHER" id="PTHR30404:SF0">
    <property type="entry name" value="N-ACETYLMURAMOYL-L-ALANINE AMIDASE AMIC"/>
    <property type="match status" value="1"/>
</dbReference>
<comment type="caution">
    <text evidence="5">The sequence shown here is derived from an EMBL/GenBank/DDBJ whole genome shotgun (WGS) entry which is preliminary data.</text>
</comment>
<accession>A0A8J6NYW0</accession>
<dbReference type="PANTHER" id="PTHR30404">
    <property type="entry name" value="N-ACETYLMURAMOYL-L-ALANINE AMIDASE"/>
    <property type="match status" value="1"/>
</dbReference>
<dbReference type="CDD" id="cd02696">
    <property type="entry name" value="MurNAc-LAA"/>
    <property type="match status" value="1"/>
</dbReference>
<dbReference type="Proteomes" id="UP000605201">
    <property type="component" value="Unassembled WGS sequence"/>
</dbReference>
<evidence type="ECO:0000259" key="4">
    <source>
        <dbReference type="SMART" id="SM00646"/>
    </source>
</evidence>
<dbReference type="InterPro" id="IPR002508">
    <property type="entry name" value="MurNAc-LAA_cat"/>
</dbReference>
<dbReference type="SMART" id="SM00646">
    <property type="entry name" value="Ami_3"/>
    <property type="match status" value="1"/>
</dbReference>